<evidence type="ECO:0000313" key="2">
    <source>
        <dbReference type="Proteomes" id="UP000006906"/>
    </source>
</evidence>
<dbReference type="EMBL" id="CM008963">
    <property type="protein sequence ID" value="PNW86410.1"/>
    <property type="molecule type" value="Genomic_DNA"/>
</dbReference>
<protein>
    <submittedName>
        <fullName evidence="1">Uncharacterized protein</fullName>
    </submittedName>
</protein>
<keyword evidence="2" id="KW-1185">Reference proteome</keyword>
<dbReference type="KEGG" id="cre:CHLRE_02g085326v5"/>
<sequence length="80" mass="8309">MVDKVQILVQFDDRYSYAQALPLPLLSGDGALSVLVVVAAHGRLPPAEDWQAVANAAAEAALARGAVFSPTATFPRGFAG</sequence>
<name>A0A2K3E0S5_CHLRE</name>
<dbReference type="GeneID" id="5727378"/>
<proteinExistence type="predicted"/>
<gene>
    <name evidence="1" type="ORF">CHLRE_02g085326v5</name>
</gene>
<dbReference type="Proteomes" id="UP000006906">
    <property type="component" value="Chromosome 2"/>
</dbReference>
<accession>A0A2K3E0S5</accession>
<organism evidence="1 2">
    <name type="scientific">Chlamydomonas reinhardtii</name>
    <name type="common">Chlamydomonas smithii</name>
    <dbReference type="NCBI Taxonomy" id="3055"/>
    <lineage>
        <taxon>Eukaryota</taxon>
        <taxon>Viridiplantae</taxon>
        <taxon>Chlorophyta</taxon>
        <taxon>core chlorophytes</taxon>
        <taxon>Chlorophyceae</taxon>
        <taxon>CS clade</taxon>
        <taxon>Chlamydomonadales</taxon>
        <taxon>Chlamydomonadaceae</taxon>
        <taxon>Chlamydomonas</taxon>
    </lineage>
</organism>
<dbReference type="Gramene" id="PNW86410">
    <property type="protein sequence ID" value="PNW86410"/>
    <property type="gene ID" value="CHLRE_02g085326v5"/>
</dbReference>
<evidence type="ECO:0000313" key="1">
    <source>
        <dbReference type="EMBL" id="PNW86410.1"/>
    </source>
</evidence>
<reference evidence="1 2" key="1">
    <citation type="journal article" date="2007" name="Science">
        <title>The Chlamydomonas genome reveals the evolution of key animal and plant functions.</title>
        <authorList>
            <person name="Merchant S.S."/>
            <person name="Prochnik S.E."/>
            <person name="Vallon O."/>
            <person name="Harris E.H."/>
            <person name="Karpowicz S.J."/>
            <person name="Witman G.B."/>
            <person name="Terry A."/>
            <person name="Salamov A."/>
            <person name="Fritz-Laylin L.K."/>
            <person name="Marechal-Drouard L."/>
            <person name="Marshall W.F."/>
            <person name="Qu L.H."/>
            <person name="Nelson D.R."/>
            <person name="Sanderfoot A.A."/>
            <person name="Spalding M.H."/>
            <person name="Kapitonov V.V."/>
            <person name="Ren Q."/>
            <person name="Ferris P."/>
            <person name="Lindquist E."/>
            <person name="Shapiro H."/>
            <person name="Lucas S.M."/>
            <person name="Grimwood J."/>
            <person name="Schmutz J."/>
            <person name="Cardol P."/>
            <person name="Cerutti H."/>
            <person name="Chanfreau G."/>
            <person name="Chen C.L."/>
            <person name="Cognat V."/>
            <person name="Croft M.T."/>
            <person name="Dent R."/>
            <person name="Dutcher S."/>
            <person name="Fernandez E."/>
            <person name="Fukuzawa H."/>
            <person name="Gonzalez-Ballester D."/>
            <person name="Gonzalez-Halphen D."/>
            <person name="Hallmann A."/>
            <person name="Hanikenne M."/>
            <person name="Hippler M."/>
            <person name="Inwood W."/>
            <person name="Jabbari K."/>
            <person name="Kalanon M."/>
            <person name="Kuras R."/>
            <person name="Lefebvre P.A."/>
            <person name="Lemaire S.D."/>
            <person name="Lobanov A.V."/>
            <person name="Lohr M."/>
            <person name="Manuell A."/>
            <person name="Meier I."/>
            <person name="Mets L."/>
            <person name="Mittag M."/>
            <person name="Mittelmeier T."/>
            <person name="Moroney J.V."/>
            <person name="Moseley J."/>
            <person name="Napoli C."/>
            <person name="Nedelcu A.M."/>
            <person name="Niyogi K."/>
            <person name="Novoselov S.V."/>
            <person name="Paulsen I.T."/>
            <person name="Pazour G."/>
            <person name="Purton S."/>
            <person name="Ral J.P."/>
            <person name="Riano-Pachon D.M."/>
            <person name="Riekhof W."/>
            <person name="Rymarquis L."/>
            <person name="Schroda M."/>
            <person name="Stern D."/>
            <person name="Umen J."/>
            <person name="Willows R."/>
            <person name="Wilson N."/>
            <person name="Zimmer S.L."/>
            <person name="Allmer J."/>
            <person name="Balk J."/>
            <person name="Bisova K."/>
            <person name="Chen C.J."/>
            <person name="Elias M."/>
            <person name="Gendler K."/>
            <person name="Hauser C."/>
            <person name="Lamb M.R."/>
            <person name="Ledford H."/>
            <person name="Long J.C."/>
            <person name="Minagawa J."/>
            <person name="Page M.D."/>
            <person name="Pan J."/>
            <person name="Pootakham W."/>
            <person name="Roje S."/>
            <person name="Rose A."/>
            <person name="Stahlberg E."/>
            <person name="Terauchi A.M."/>
            <person name="Yang P."/>
            <person name="Ball S."/>
            <person name="Bowler C."/>
            <person name="Dieckmann C.L."/>
            <person name="Gladyshev V.N."/>
            <person name="Green P."/>
            <person name="Jorgensen R."/>
            <person name="Mayfield S."/>
            <person name="Mueller-Roeber B."/>
            <person name="Rajamani S."/>
            <person name="Sayre R.T."/>
            <person name="Brokstein P."/>
            <person name="Dubchak I."/>
            <person name="Goodstein D."/>
            <person name="Hornick L."/>
            <person name="Huang Y.W."/>
            <person name="Jhaveri J."/>
            <person name="Luo Y."/>
            <person name="Martinez D."/>
            <person name="Ngau W.C."/>
            <person name="Otillar B."/>
            <person name="Poliakov A."/>
            <person name="Porter A."/>
            <person name="Szajkowski L."/>
            <person name="Werner G."/>
            <person name="Zhou K."/>
            <person name="Grigoriev I.V."/>
            <person name="Rokhsar D.S."/>
            <person name="Grossman A.R."/>
        </authorList>
    </citation>
    <scope>NUCLEOTIDE SEQUENCE [LARGE SCALE GENOMIC DNA]</scope>
    <source>
        <strain evidence="2">CC-503</strain>
    </source>
</reference>
<dbReference type="InParanoid" id="A0A2K3E0S5"/>
<dbReference type="AlphaFoldDB" id="A0A2K3E0S5"/>
<dbReference type="RefSeq" id="XP_042926953.1">
    <property type="nucleotide sequence ID" value="XM_043059319.1"/>
</dbReference>